<sequence length="76" mass="8619">MIVAAQTLKMTSIRRTLVRTTKVPQTAPEHRQASAGCQHRSEGTICRRPRRELSFVHEDCREWTLESRSGVLRGGS</sequence>
<name>A0AAQ4DCY6_AMBAM</name>
<feature type="region of interest" description="Disordered" evidence="1">
    <location>
        <begin position="20"/>
        <end position="41"/>
    </location>
</feature>
<evidence type="ECO:0000313" key="3">
    <source>
        <dbReference type="Proteomes" id="UP001321473"/>
    </source>
</evidence>
<gene>
    <name evidence="2" type="ORF">V5799_028407</name>
</gene>
<evidence type="ECO:0000256" key="1">
    <source>
        <dbReference type="SAM" id="MobiDB-lite"/>
    </source>
</evidence>
<dbReference type="AlphaFoldDB" id="A0AAQ4DCY6"/>
<comment type="caution">
    <text evidence="2">The sequence shown here is derived from an EMBL/GenBank/DDBJ whole genome shotgun (WGS) entry which is preliminary data.</text>
</comment>
<dbReference type="Proteomes" id="UP001321473">
    <property type="component" value="Unassembled WGS sequence"/>
</dbReference>
<dbReference type="EMBL" id="JARKHS020032250">
    <property type="protein sequence ID" value="KAK8760326.1"/>
    <property type="molecule type" value="Genomic_DNA"/>
</dbReference>
<keyword evidence="3" id="KW-1185">Reference proteome</keyword>
<accession>A0AAQ4DCY6</accession>
<organism evidence="2 3">
    <name type="scientific">Amblyomma americanum</name>
    <name type="common">Lone star tick</name>
    <dbReference type="NCBI Taxonomy" id="6943"/>
    <lineage>
        <taxon>Eukaryota</taxon>
        <taxon>Metazoa</taxon>
        <taxon>Ecdysozoa</taxon>
        <taxon>Arthropoda</taxon>
        <taxon>Chelicerata</taxon>
        <taxon>Arachnida</taxon>
        <taxon>Acari</taxon>
        <taxon>Parasitiformes</taxon>
        <taxon>Ixodida</taxon>
        <taxon>Ixodoidea</taxon>
        <taxon>Ixodidae</taxon>
        <taxon>Amblyomminae</taxon>
        <taxon>Amblyomma</taxon>
    </lineage>
</organism>
<protein>
    <submittedName>
        <fullName evidence="2">Uncharacterized protein</fullName>
    </submittedName>
</protein>
<reference evidence="2 3" key="1">
    <citation type="journal article" date="2023" name="Arcadia Sci">
        <title>De novo assembly of a long-read Amblyomma americanum tick genome.</title>
        <authorList>
            <person name="Chou S."/>
            <person name="Poskanzer K.E."/>
            <person name="Rollins M."/>
            <person name="Thuy-Boun P.S."/>
        </authorList>
    </citation>
    <scope>NUCLEOTIDE SEQUENCE [LARGE SCALE GENOMIC DNA]</scope>
    <source>
        <strain evidence="2">F_SG_1</strain>
        <tissue evidence="2">Salivary glands</tissue>
    </source>
</reference>
<evidence type="ECO:0000313" key="2">
    <source>
        <dbReference type="EMBL" id="KAK8760326.1"/>
    </source>
</evidence>
<proteinExistence type="predicted"/>